<dbReference type="PROSITE" id="PS50082">
    <property type="entry name" value="WD_REPEATS_2"/>
    <property type="match status" value="11"/>
</dbReference>
<keyword evidence="7" id="KW-1185">Reference proteome</keyword>
<dbReference type="Pfam" id="PF00656">
    <property type="entry name" value="Peptidase_C14"/>
    <property type="match status" value="1"/>
</dbReference>
<evidence type="ECO:0000313" key="7">
    <source>
        <dbReference type="Proteomes" id="UP001054846"/>
    </source>
</evidence>
<proteinExistence type="predicted"/>
<feature type="repeat" description="WD" evidence="3">
    <location>
        <begin position="1537"/>
        <end position="1568"/>
    </location>
</feature>
<feature type="domain" description="Novel STAND NTPase 1" evidence="5">
    <location>
        <begin position="523"/>
        <end position="942"/>
    </location>
</feature>
<dbReference type="InterPro" id="IPR011047">
    <property type="entry name" value="Quinoprotein_ADH-like_sf"/>
</dbReference>
<sequence length="1730" mass="191028">MSPVGIRSPQTGRRSLAKQGKLWMLLVGINDYQDATFAGLRYCVADCQGIHAALLDATPNFSGRECFIFHDRGVSAPLAAGVLAALEQIAERAQPEDTLLFYFCGHGVIDPVTRQAVLCLADTRAEAPAGTGLELQRLLARLGRCSAQQQLVWIDACHSGGMSIGDLATGADPGGPMVTVLRERAARSQGFYAILSCDRFQRSWEFSELGHGLFTYFLMRGLRGEAANTKGEIEVDHLYRYVCQQARLYIDNRNRQLRLLNRQKQRDGATDFFPEYPPQTPKRIVEGVGTQVIGLKVPQEEARPLRRALVVDGFAGERAAFALGPLLQESGGFEVAYWPQPGRPWSEVRQAIKTCLTPQGSAQEHETVLIYLRAPIERTAEGETLHLGGTVRLSPFWLRRELHSSGVAQQIVVLDCPGGGPSLADWTDCLMVSSERSQCLVAAASPQSDSERFLRVLLATLETADFQTGLSAASWIDRLQNGLHPARVGVHVGLTGETGIIEILPAARQNFSAFAAADLKLCPYMGLRAFAEEDAPYYFGRAVLARDLLSRLERQVFVAVVGASGSGKSSLVQAGLLAQLRTGRHIPGSQHWWIGSFRPGAQPIATLSRRLAEGRSPGEHLDPGAQIEGLLHLGAQGLLQWLAARQEPVVLLVIDQFEELFTLASPQERRDFLAVLLGALAGAAGRLKLVVTLRADFIGPCLEESELAPLLQQGSFLVPPVLVSADYRQIICKPAQQVHLQVEPELVEVLLQELSGSAGGLPLLEFALEQLWQVRSEGRLTLQAYRQEVGGLQGALEARAERVYAGLTTEERECAQWIFLSLTQLGEGTEDTRRRVHKSELVVERYSQDLVERTLQALTAAKLVVVDLEEGQPAGTRSTFGTDIATAAAQLRREVTVEVAHEVLIRHWSTLRWWLEENRARLRVLRQIEQAAFLWNQKQRQKDFLLQGVRLSEAEELIGKSADQLTATAQQFVVACLAERGTQRAQERRRLRVAQMAAVAMAILAAFAAVAGLFAYKQVEEVQHSRIDTLISESKLLFADHRQLDALISSVRAAQLARQFFSGDKQLHEQTARTLQKVIFNIEEANRLEGYIGTPLSCDFSPDGKFILCGDSQGNINLQNRSGQTIKSWKGHESVIYKVDFSPDSLQFATAGEDKIIRLWSVNGELLKTLRGHTERVHSVRYSSSGRLLASMSSNSIKLWDKTGKYVRSINRNIGEAIAFGWSPDEELLAIPIMAANSVEIINLRGQLLRVLKGHTQPVNGANFSPDGKQIVSFSSDKTVRLWNAKSGKIQHVYSGHTDAIWQVEFSPDSSIFASAGEDRTVRLWSKDGHSLKILSGHTDRVMDVRFSPEGTHLLSASFDKSIRLWQVNNRYKLAFKGNGSEVLSMRFSPVNNRVLAAATHKDIYLWGHDGKLIARLIGHEDLVQNFDISPDGKQIVSVSSDRSIRLWSSQGKLLKIFPRQTNWPFFVRYISSDMIASAGHDNQVHLWSLDGSLLQTFKGHTDSTTGALLLQDKVASFSWDGTIRLWQLNGKLIKVLTGHKGQIYSFDFQPADNVLASADSEGEIRLWRGDGSLLAVLSGHRGSIYNLKFSPDGRMLASGSMDGTVRLWTARGKLLAVLAHHSDSIRDVRFSPDGQYFATASEDGTVRVWSLKGDLLSTLDVGNSVTALAFSPDGHTLASGSADGTLGLWKQWRYRPHDVLESGCQWLQNYTSLATDEKAGEVARACRKR</sequence>
<dbReference type="EMBL" id="CP063845">
    <property type="protein sequence ID" value="UFP95476.1"/>
    <property type="molecule type" value="Genomic_DNA"/>
</dbReference>
<dbReference type="SUPFAM" id="SSF50998">
    <property type="entry name" value="Quinoprotein alcohol dehydrogenase-like"/>
    <property type="match status" value="1"/>
</dbReference>
<feature type="repeat" description="WD" evidence="3">
    <location>
        <begin position="1619"/>
        <end position="1653"/>
    </location>
</feature>
<dbReference type="InterPro" id="IPR020472">
    <property type="entry name" value="WD40_PAC1"/>
</dbReference>
<feature type="repeat" description="WD" evidence="3">
    <location>
        <begin position="1335"/>
        <end position="1376"/>
    </location>
</feature>
<dbReference type="InterPro" id="IPR027417">
    <property type="entry name" value="P-loop_NTPase"/>
</dbReference>
<dbReference type="InterPro" id="IPR015943">
    <property type="entry name" value="WD40/YVTN_repeat-like_dom_sf"/>
</dbReference>
<accession>A0ABY3PP69</accession>
<dbReference type="InterPro" id="IPR011600">
    <property type="entry name" value="Pept_C14_caspase"/>
</dbReference>
<feature type="domain" description="Peptidase C14 caspase" evidence="4">
    <location>
        <begin position="24"/>
        <end position="244"/>
    </location>
</feature>
<reference evidence="6 7" key="1">
    <citation type="journal article" date="2021" name="Genome Biol. Evol.">
        <title>Complete Genome Sequencing of a Novel Gloeobacter Species from a Waterfall Cave in Mexico.</title>
        <authorList>
            <person name="Saw J.H."/>
            <person name="Cardona T."/>
            <person name="Montejano G."/>
        </authorList>
    </citation>
    <scope>NUCLEOTIDE SEQUENCE [LARGE SCALE GENOMIC DNA]</scope>
    <source>
        <strain evidence="6">MG652769</strain>
    </source>
</reference>
<dbReference type="PROSITE" id="PS50294">
    <property type="entry name" value="WD_REPEATS_REGION"/>
    <property type="match status" value="10"/>
</dbReference>
<feature type="repeat" description="WD" evidence="3">
    <location>
        <begin position="1129"/>
        <end position="1163"/>
    </location>
</feature>
<dbReference type="InterPro" id="IPR001680">
    <property type="entry name" value="WD40_rpt"/>
</dbReference>
<feature type="repeat" description="WD" evidence="3">
    <location>
        <begin position="1417"/>
        <end position="1449"/>
    </location>
</feature>
<dbReference type="PANTHER" id="PTHR22847:SF637">
    <property type="entry name" value="WD REPEAT DOMAIN 5B"/>
    <property type="match status" value="1"/>
</dbReference>
<keyword evidence="1 3" id="KW-0853">WD repeat</keyword>
<keyword evidence="2" id="KW-0677">Repeat</keyword>
<dbReference type="RefSeq" id="WP_230842705.1">
    <property type="nucleotide sequence ID" value="NZ_CP063845.1"/>
</dbReference>
<dbReference type="SMART" id="SM00320">
    <property type="entry name" value="WD40"/>
    <property type="match status" value="14"/>
</dbReference>
<dbReference type="Gene3D" id="3.40.50.1460">
    <property type="match status" value="1"/>
</dbReference>
<dbReference type="SUPFAM" id="SSF52540">
    <property type="entry name" value="P-loop containing nucleoside triphosphate hydrolases"/>
    <property type="match status" value="1"/>
</dbReference>
<protein>
    <submittedName>
        <fullName evidence="6">Caspase family protein</fullName>
    </submittedName>
</protein>
<dbReference type="SUPFAM" id="SSF50978">
    <property type="entry name" value="WD40 repeat-like"/>
    <property type="match status" value="1"/>
</dbReference>
<dbReference type="Gene3D" id="2.130.10.10">
    <property type="entry name" value="YVTN repeat-like/Quinoprotein amine dehydrogenase"/>
    <property type="match status" value="3"/>
</dbReference>
<name>A0ABY3PP69_9CYAN</name>
<dbReference type="InterPro" id="IPR049052">
    <property type="entry name" value="nSTAND1"/>
</dbReference>
<evidence type="ECO:0000256" key="2">
    <source>
        <dbReference type="ARBA" id="ARBA00022737"/>
    </source>
</evidence>
<feature type="repeat" description="WD" evidence="3">
    <location>
        <begin position="1252"/>
        <end position="1293"/>
    </location>
</feature>
<organism evidence="6 7">
    <name type="scientific">Gloeobacter morelensis MG652769</name>
    <dbReference type="NCBI Taxonomy" id="2781736"/>
    <lineage>
        <taxon>Bacteria</taxon>
        <taxon>Bacillati</taxon>
        <taxon>Cyanobacteriota</taxon>
        <taxon>Cyanophyceae</taxon>
        <taxon>Gloeobacterales</taxon>
        <taxon>Gloeobacteraceae</taxon>
        <taxon>Gloeobacter</taxon>
        <taxon>Gloeobacter morelensis</taxon>
    </lineage>
</organism>
<dbReference type="PRINTS" id="PR00320">
    <property type="entry name" value="GPROTEINBRPT"/>
</dbReference>
<dbReference type="PANTHER" id="PTHR22847">
    <property type="entry name" value="WD40 REPEAT PROTEIN"/>
    <property type="match status" value="1"/>
</dbReference>
<feature type="repeat" description="WD" evidence="3">
    <location>
        <begin position="1578"/>
        <end position="1609"/>
    </location>
</feature>
<evidence type="ECO:0000259" key="4">
    <source>
        <dbReference type="Pfam" id="PF00656"/>
    </source>
</evidence>
<evidence type="ECO:0000259" key="5">
    <source>
        <dbReference type="Pfam" id="PF20703"/>
    </source>
</evidence>
<feature type="repeat" description="WD" evidence="3">
    <location>
        <begin position="1170"/>
        <end position="1201"/>
    </location>
</feature>
<feature type="repeat" description="WD" evidence="3">
    <location>
        <begin position="1294"/>
        <end position="1326"/>
    </location>
</feature>
<feature type="repeat" description="WD" evidence="3">
    <location>
        <begin position="1376"/>
        <end position="1407"/>
    </location>
</feature>
<evidence type="ECO:0000256" key="1">
    <source>
        <dbReference type="ARBA" id="ARBA00022574"/>
    </source>
</evidence>
<gene>
    <name evidence="6" type="ORF">ISF26_04295</name>
</gene>
<dbReference type="Pfam" id="PF20703">
    <property type="entry name" value="nSTAND1"/>
    <property type="match status" value="1"/>
</dbReference>
<dbReference type="CDD" id="cd00200">
    <property type="entry name" value="WD40"/>
    <property type="match status" value="2"/>
</dbReference>
<evidence type="ECO:0000313" key="6">
    <source>
        <dbReference type="EMBL" id="UFP95476.1"/>
    </source>
</evidence>
<dbReference type="Pfam" id="PF00400">
    <property type="entry name" value="WD40"/>
    <property type="match status" value="11"/>
</dbReference>
<evidence type="ECO:0000256" key="3">
    <source>
        <dbReference type="PROSITE-ProRule" id="PRU00221"/>
    </source>
</evidence>
<feature type="repeat" description="WD" evidence="3">
    <location>
        <begin position="1664"/>
        <end position="1691"/>
    </location>
</feature>
<dbReference type="InterPro" id="IPR036322">
    <property type="entry name" value="WD40_repeat_dom_sf"/>
</dbReference>
<dbReference type="Proteomes" id="UP001054846">
    <property type="component" value="Chromosome"/>
</dbReference>